<dbReference type="AlphaFoldDB" id="A0A1B0BIB3"/>
<dbReference type="Proteomes" id="UP000092460">
    <property type="component" value="Unassembled WGS sequence"/>
</dbReference>
<keyword evidence="2" id="KW-1185">Reference proteome</keyword>
<name>A0A1B0BIB3_9MUSC</name>
<sequence length="89" mass="10765">MPDRFKVTKTEETDPPPDYLLEETVTGKLLNDLSDNGKYTANILIYYIKYIYMLRDKASLCQESRDEKHKLFICFSRKWSIFYDLHNFW</sequence>
<reference evidence="2" key="1">
    <citation type="submission" date="2015-01" db="EMBL/GenBank/DDBJ databases">
        <authorList>
            <person name="Aksoy S."/>
            <person name="Warren W."/>
            <person name="Wilson R.K."/>
        </authorList>
    </citation>
    <scope>NUCLEOTIDE SEQUENCE [LARGE SCALE GENOMIC DNA]</scope>
    <source>
        <strain evidence="2">IAEA</strain>
    </source>
</reference>
<dbReference type="EnsemblMetazoa" id="GPPI031045-RA">
    <property type="protein sequence ID" value="GPPI031045-PA"/>
    <property type="gene ID" value="GPPI031045"/>
</dbReference>
<evidence type="ECO:0000313" key="2">
    <source>
        <dbReference type="Proteomes" id="UP000092460"/>
    </source>
</evidence>
<protein>
    <submittedName>
        <fullName evidence="1">Uncharacterized protein</fullName>
    </submittedName>
</protein>
<dbReference type="EMBL" id="JXJN01014864">
    <property type="status" value="NOT_ANNOTATED_CDS"/>
    <property type="molecule type" value="Genomic_DNA"/>
</dbReference>
<proteinExistence type="predicted"/>
<reference evidence="1" key="2">
    <citation type="submission" date="2020-05" db="UniProtKB">
        <authorList>
            <consortium name="EnsemblMetazoa"/>
        </authorList>
    </citation>
    <scope>IDENTIFICATION</scope>
    <source>
        <strain evidence="1">IAEA</strain>
    </source>
</reference>
<accession>A0A1B0BIB3</accession>
<evidence type="ECO:0000313" key="1">
    <source>
        <dbReference type="EnsemblMetazoa" id="GPPI031045-PA"/>
    </source>
</evidence>
<dbReference type="VEuPathDB" id="VectorBase:GPPI031045"/>
<organism evidence="1 2">
    <name type="scientific">Glossina palpalis gambiensis</name>
    <dbReference type="NCBI Taxonomy" id="67801"/>
    <lineage>
        <taxon>Eukaryota</taxon>
        <taxon>Metazoa</taxon>
        <taxon>Ecdysozoa</taxon>
        <taxon>Arthropoda</taxon>
        <taxon>Hexapoda</taxon>
        <taxon>Insecta</taxon>
        <taxon>Pterygota</taxon>
        <taxon>Neoptera</taxon>
        <taxon>Endopterygota</taxon>
        <taxon>Diptera</taxon>
        <taxon>Brachycera</taxon>
        <taxon>Muscomorpha</taxon>
        <taxon>Hippoboscoidea</taxon>
        <taxon>Glossinidae</taxon>
        <taxon>Glossina</taxon>
    </lineage>
</organism>